<accession>A0A016RY24</accession>
<evidence type="ECO:0000313" key="1">
    <source>
        <dbReference type="EMBL" id="EYB82884.1"/>
    </source>
</evidence>
<gene>
    <name evidence="1" type="primary">Acey_s0348.g3176</name>
    <name evidence="1" type="ORF">Y032_0348g3176</name>
</gene>
<dbReference type="PANTHER" id="PTHR19446">
    <property type="entry name" value="REVERSE TRANSCRIPTASES"/>
    <property type="match status" value="1"/>
</dbReference>
<evidence type="ECO:0008006" key="3">
    <source>
        <dbReference type="Google" id="ProtNLM"/>
    </source>
</evidence>
<organism evidence="1 2">
    <name type="scientific">Ancylostoma ceylanicum</name>
    <dbReference type="NCBI Taxonomy" id="53326"/>
    <lineage>
        <taxon>Eukaryota</taxon>
        <taxon>Metazoa</taxon>
        <taxon>Ecdysozoa</taxon>
        <taxon>Nematoda</taxon>
        <taxon>Chromadorea</taxon>
        <taxon>Rhabditida</taxon>
        <taxon>Rhabditina</taxon>
        <taxon>Rhabditomorpha</taxon>
        <taxon>Strongyloidea</taxon>
        <taxon>Ancylostomatidae</taxon>
        <taxon>Ancylostomatinae</taxon>
        <taxon>Ancylostoma</taxon>
    </lineage>
</organism>
<name>A0A016RY24_9BILA</name>
<reference evidence="2" key="1">
    <citation type="journal article" date="2015" name="Nat. Genet.">
        <title>The genome and transcriptome of the zoonotic hookworm Ancylostoma ceylanicum identify infection-specific gene families.</title>
        <authorList>
            <person name="Schwarz E.M."/>
            <person name="Hu Y."/>
            <person name="Antoshechkin I."/>
            <person name="Miller M.M."/>
            <person name="Sternberg P.W."/>
            <person name="Aroian R.V."/>
        </authorList>
    </citation>
    <scope>NUCLEOTIDE SEQUENCE</scope>
    <source>
        <strain evidence="2">HY135</strain>
    </source>
</reference>
<comment type="caution">
    <text evidence="1">The sequence shown here is derived from an EMBL/GenBank/DDBJ whole genome shotgun (WGS) entry which is preliminary data.</text>
</comment>
<proteinExistence type="predicted"/>
<dbReference type="OrthoDB" id="5858849at2759"/>
<protein>
    <recommendedName>
        <fullName evidence="3">Reverse transcriptase domain-containing protein</fullName>
    </recommendedName>
</protein>
<dbReference type="EMBL" id="JARK01001684">
    <property type="protein sequence ID" value="EYB82884.1"/>
    <property type="molecule type" value="Genomic_DNA"/>
</dbReference>
<dbReference type="AlphaFoldDB" id="A0A016RY24"/>
<evidence type="ECO:0000313" key="2">
    <source>
        <dbReference type="Proteomes" id="UP000024635"/>
    </source>
</evidence>
<keyword evidence="2" id="KW-1185">Reference proteome</keyword>
<sequence length="144" mass="16737">MAVKERWRAYFAHLLNEEFPRKTNFLGEPLVEPVQPWTVDEVRKAVKKMKVGKAPGPDGIPTEAWRSLGKLGLQWLTKFFNNITRSTKIPEAWKDSIIVPIFKREGDVMGRATYRGIKLIAHTIEIYERLLDMRLRDMVKIVSD</sequence>
<dbReference type="Proteomes" id="UP000024635">
    <property type="component" value="Unassembled WGS sequence"/>
</dbReference>